<dbReference type="GO" id="GO:0048038">
    <property type="term" value="F:quinone binding"/>
    <property type="evidence" value="ECO:0007669"/>
    <property type="project" value="TreeGrafter"/>
</dbReference>
<dbReference type="STRING" id="231916.A0A409VSE8"/>
<dbReference type="AlphaFoldDB" id="A0A409VSE8"/>
<reference evidence="5 6" key="1">
    <citation type="journal article" date="2018" name="Evol. Lett.">
        <title>Horizontal gene cluster transfer increased hallucinogenic mushroom diversity.</title>
        <authorList>
            <person name="Reynolds H.T."/>
            <person name="Vijayakumar V."/>
            <person name="Gluck-Thaler E."/>
            <person name="Korotkin H.B."/>
            <person name="Matheny P.B."/>
            <person name="Slot J.C."/>
        </authorList>
    </citation>
    <scope>NUCLEOTIDE SEQUENCE [LARGE SCALE GENOMIC DNA]</scope>
    <source>
        <strain evidence="5 6">SRW20</strain>
    </source>
</reference>
<dbReference type="OrthoDB" id="1393670at2759"/>
<evidence type="ECO:0000313" key="5">
    <source>
        <dbReference type="EMBL" id="PPQ69205.1"/>
    </source>
</evidence>
<dbReference type="InterPro" id="IPR002347">
    <property type="entry name" value="SDR_fam"/>
</dbReference>
<evidence type="ECO:0000256" key="2">
    <source>
        <dbReference type="ARBA" id="ARBA00022857"/>
    </source>
</evidence>
<proteinExistence type="inferred from homology"/>
<dbReference type="SUPFAM" id="SSF51735">
    <property type="entry name" value="NAD(P)-binding Rossmann-fold domains"/>
    <property type="match status" value="1"/>
</dbReference>
<organism evidence="5 6">
    <name type="scientific">Gymnopilus dilepis</name>
    <dbReference type="NCBI Taxonomy" id="231916"/>
    <lineage>
        <taxon>Eukaryota</taxon>
        <taxon>Fungi</taxon>
        <taxon>Dikarya</taxon>
        <taxon>Basidiomycota</taxon>
        <taxon>Agaricomycotina</taxon>
        <taxon>Agaricomycetes</taxon>
        <taxon>Agaricomycetidae</taxon>
        <taxon>Agaricales</taxon>
        <taxon>Agaricineae</taxon>
        <taxon>Hymenogastraceae</taxon>
        <taxon>Gymnopilus</taxon>
    </lineage>
</organism>
<keyword evidence="6" id="KW-1185">Reference proteome</keyword>
<evidence type="ECO:0000256" key="1">
    <source>
        <dbReference type="ARBA" id="ARBA00006484"/>
    </source>
</evidence>
<sequence length="292" mass="30652">MAERLSQVSGHITNTHGRGLLAGEVAIITGAGQGIGRSTAILFAKEGAKVVISDIDAKRLETVEAEIKAAGGQVLSVAGDVGADDFPKKIVDATVQQFGKINHIVNNAGFTFDKMLHTTPDDTFDIILKIHVRAPFRLIRQAAPYFRLKPEQRENRSIINVSSTSGLHGNVGQANYAAAKAAVIGLTKTICKEWGPFGVRANTVAFGLIHTRLTAAKEAGVTIEIEGKKVALGVPGAQRPTSTAPQPDVYPHIPLRRGGTPEEAAAAVLFLASPLASYVSGHTLEVTGGAGI</sequence>
<dbReference type="EMBL" id="NHYE01005578">
    <property type="protein sequence ID" value="PPQ69205.1"/>
    <property type="molecule type" value="Genomic_DNA"/>
</dbReference>
<evidence type="ECO:0008006" key="7">
    <source>
        <dbReference type="Google" id="ProtNLM"/>
    </source>
</evidence>
<name>A0A409VSE8_9AGAR</name>
<keyword evidence="2" id="KW-0521">NADP</keyword>
<dbReference type="Proteomes" id="UP000284706">
    <property type="component" value="Unassembled WGS sequence"/>
</dbReference>
<dbReference type="PANTHER" id="PTHR42760:SF133">
    <property type="entry name" value="3-OXOACYL-[ACYL-CARRIER-PROTEIN] REDUCTASE"/>
    <property type="match status" value="1"/>
</dbReference>
<dbReference type="PANTHER" id="PTHR42760">
    <property type="entry name" value="SHORT-CHAIN DEHYDROGENASES/REDUCTASES FAMILY MEMBER"/>
    <property type="match status" value="1"/>
</dbReference>
<accession>A0A409VSE8</accession>
<keyword evidence="3" id="KW-0560">Oxidoreductase</keyword>
<dbReference type="InParanoid" id="A0A409VSE8"/>
<dbReference type="PRINTS" id="PR00080">
    <property type="entry name" value="SDRFAMILY"/>
</dbReference>
<dbReference type="FunFam" id="3.40.50.720:FF:000084">
    <property type="entry name" value="Short-chain dehydrogenase reductase"/>
    <property type="match status" value="1"/>
</dbReference>
<dbReference type="PROSITE" id="PS00061">
    <property type="entry name" value="ADH_SHORT"/>
    <property type="match status" value="1"/>
</dbReference>
<dbReference type="Pfam" id="PF13561">
    <property type="entry name" value="adh_short_C2"/>
    <property type="match status" value="1"/>
</dbReference>
<dbReference type="InterPro" id="IPR020904">
    <property type="entry name" value="Sc_DH/Rdtase_CS"/>
</dbReference>
<dbReference type="PRINTS" id="PR00081">
    <property type="entry name" value="GDHRDH"/>
</dbReference>
<comment type="similarity">
    <text evidence="1 4">Belongs to the short-chain dehydrogenases/reductases (SDR) family.</text>
</comment>
<dbReference type="GO" id="GO:0006633">
    <property type="term" value="P:fatty acid biosynthetic process"/>
    <property type="evidence" value="ECO:0007669"/>
    <property type="project" value="TreeGrafter"/>
</dbReference>
<dbReference type="InterPro" id="IPR036291">
    <property type="entry name" value="NAD(P)-bd_dom_sf"/>
</dbReference>
<dbReference type="Pfam" id="PF00106">
    <property type="entry name" value="adh_short"/>
    <property type="match status" value="1"/>
</dbReference>
<evidence type="ECO:0000256" key="3">
    <source>
        <dbReference type="ARBA" id="ARBA00023002"/>
    </source>
</evidence>
<evidence type="ECO:0000313" key="6">
    <source>
        <dbReference type="Proteomes" id="UP000284706"/>
    </source>
</evidence>
<comment type="caution">
    <text evidence="5">The sequence shown here is derived from an EMBL/GenBank/DDBJ whole genome shotgun (WGS) entry which is preliminary data.</text>
</comment>
<dbReference type="GO" id="GO:0016616">
    <property type="term" value="F:oxidoreductase activity, acting on the CH-OH group of donors, NAD or NADP as acceptor"/>
    <property type="evidence" value="ECO:0007669"/>
    <property type="project" value="TreeGrafter"/>
</dbReference>
<protein>
    <recommendedName>
        <fullName evidence="7">3-oxoacyl-[acyl-carrier-protein] reductase</fullName>
    </recommendedName>
</protein>
<evidence type="ECO:0000256" key="4">
    <source>
        <dbReference type="RuleBase" id="RU000363"/>
    </source>
</evidence>
<dbReference type="Gene3D" id="3.40.50.720">
    <property type="entry name" value="NAD(P)-binding Rossmann-like Domain"/>
    <property type="match status" value="1"/>
</dbReference>
<gene>
    <name evidence="5" type="ORF">CVT26_003645</name>
</gene>